<dbReference type="GO" id="GO:0019843">
    <property type="term" value="F:rRNA binding"/>
    <property type="evidence" value="ECO:0007669"/>
    <property type="project" value="UniProtKB-KW"/>
</dbReference>
<evidence type="ECO:0000256" key="2">
    <source>
        <dbReference type="ARBA" id="ARBA00022517"/>
    </source>
</evidence>
<evidence type="ECO:0000256" key="1">
    <source>
        <dbReference type="ARBA" id="ARBA00022490"/>
    </source>
</evidence>
<dbReference type="InterPro" id="IPR006839">
    <property type="entry name" value="DarP"/>
</dbReference>
<organism evidence="5">
    <name type="scientific">hydrothermal vent metagenome</name>
    <dbReference type="NCBI Taxonomy" id="652676"/>
    <lineage>
        <taxon>unclassified sequences</taxon>
        <taxon>metagenomes</taxon>
        <taxon>ecological metagenomes</taxon>
    </lineage>
</organism>
<protein>
    <submittedName>
        <fullName evidence="5">Uncharacterized protein</fullName>
    </submittedName>
</protein>
<evidence type="ECO:0000256" key="3">
    <source>
        <dbReference type="ARBA" id="ARBA00022730"/>
    </source>
</evidence>
<keyword evidence="2" id="KW-0690">Ribosome biogenesis</keyword>
<dbReference type="Gene3D" id="1.10.60.30">
    <property type="entry name" value="PSPTO4464-like domains"/>
    <property type="match status" value="2"/>
</dbReference>
<dbReference type="PIRSF" id="PIRSF016183">
    <property type="entry name" value="UCP016183"/>
    <property type="match status" value="1"/>
</dbReference>
<proteinExistence type="inferred from homology"/>
<gene>
    <name evidence="5" type="ORF">MNBD_GAMMA11-2459</name>
</gene>
<accession>A0A3B0X0G6</accession>
<dbReference type="AlphaFoldDB" id="A0A3B0X0G6"/>
<evidence type="ECO:0000256" key="4">
    <source>
        <dbReference type="ARBA" id="ARBA00022884"/>
    </source>
</evidence>
<dbReference type="EMBL" id="UOFG01000010">
    <property type="protein sequence ID" value="VAW58013.1"/>
    <property type="molecule type" value="Genomic_DNA"/>
</dbReference>
<reference evidence="5" key="1">
    <citation type="submission" date="2018-06" db="EMBL/GenBank/DDBJ databases">
        <authorList>
            <person name="Zhirakovskaya E."/>
        </authorList>
    </citation>
    <scope>NUCLEOTIDE SEQUENCE</scope>
</reference>
<dbReference type="InterPro" id="IPR023153">
    <property type="entry name" value="DarP_sf"/>
</dbReference>
<sequence>MTEPHNEDDWVSKTQRKKDCDDVLHLGERLLGLSKEDLSQIQMEDTLMHAIEEAQRMKSHGALKRQKHYIAKIMRTMDTEGLTRQLQRTLHKHDIHNARFKRMEKWRDAMLEGGDKSINAFIEQYPHGERNHLRQLVRNAKKEAQANKPPTAYRQIFKYIREIADQTDDADQVP</sequence>
<dbReference type="CDD" id="cd16331">
    <property type="entry name" value="YjgA-like"/>
    <property type="match status" value="1"/>
</dbReference>
<keyword evidence="4" id="KW-0694">RNA-binding</keyword>
<dbReference type="PANTHER" id="PTHR38101">
    <property type="entry name" value="UPF0307 PROTEIN YJGA"/>
    <property type="match status" value="1"/>
</dbReference>
<dbReference type="SUPFAM" id="SSF158710">
    <property type="entry name" value="PSPTO4464-like"/>
    <property type="match status" value="1"/>
</dbReference>
<dbReference type="NCBIfam" id="NF003593">
    <property type="entry name" value="PRK05255.1-1"/>
    <property type="match status" value="1"/>
</dbReference>
<name>A0A3B0X0G6_9ZZZZ</name>
<dbReference type="HAMAP" id="MF_00765">
    <property type="entry name" value="DarP"/>
    <property type="match status" value="1"/>
</dbReference>
<dbReference type="GO" id="GO:0042254">
    <property type="term" value="P:ribosome biogenesis"/>
    <property type="evidence" value="ECO:0007669"/>
    <property type="project" value="UniProtKB-KW"/>
</dbReference>
<evidence type="ECO:0000313" key="5">
    <source>
        <dbReference type="EMBL" id="VAW58013.1"/>
    </source>
</evidence>
<keyword evidence="1" id="KW-0963">Cytoplasm</keyword>
<dbReference type="Pfam" id="PF04751">
    <property type="entry name" value="DarP"/>
    <property type="match status" value="1"/>
</dbReference>
<dbReference type="GO" id="GO:0005829">
    <property type="term" value="C:cytosol"/>
    <property type="evidence" value="ECO:0007669"/>
    <property type="project" value="TreeGrafter"/>
</dbReference>
<dbReference type="PANTHER" id="PTHR38101:SF1">
    <property type="entry name" value="UPF0307 PROTEIN YJGA"/>
    <property type="match status" value="1"/>
</dbReference>
<keyword evidence="3" id="KW-0699">rRNA-binding</keyword>